<name>A0AAX3QAI4_9BACI</name>
<keyword evidence="2" id="KW-0479">Metal-binding</keyword>
<comment type="cofactor">
    <cofactor evidence="6">
        <name>Zn(2+)</name>
        <dbReference type="ChEBI" id="CHEBI:29105"/>
    </cofactor>
    <text evidence="6">Binds 1 zinc ion per subunit.</text>
</comment>
<evidence type="ECO:0000256" key="4">
    <source>
        <dbReference type="ARBA" id="ARBA00022833"/>
    </source>
</evidence>
<evidence type="ECO:0000256" key="1">
    <source>
        <dbReference type="ARBA" id="ARBA00022670"/>
    </source>
</evidence>
<keyword evidence="4 6" id="KW-0862">Zinc</keyword>
<evidence type="ECO:0000259" key="8">
    <source>
        <dbReference type="Pfam" id="PF01435"/>
    </source>
</evidence>
<feature type="transmembrane region" description="Helical" evidence="7">
    <location>
        <begin position="110"/>
        <end position="132"/>
    </location>
</feature>
<keyword evidence="7" id="KW-0472">Membrane</keyword>
<evidence type="ECO:0000256" key="6">
    <source>
        <dbReference type="RuleBase" id="RU003983"/>
    </source>
</evidence>
<keyword evidence="7" id="KW-0812">Transmembrane</keyword>
<keyword evidence="5 6" id="KW-0482">Metalloprotease</keyword>
<dbReference type="EMBL" id="CP119629">
    <property type="protein sequence ID" value="WES06031.1"/>
    <property type="molecule type" value="Genomic_DNA"/>
</dbReference>
<dbReference type="Pfam" id="PF01435">
    <property type="entry name" value="Peptidase_M48"/>
    <property type="match status" value="1"/>
</dbReference>
<proteinExistence type="inferred from homology"/>
<dbReference type="GO" id="GO:0046872">
    <property type="term" value="F:metal ion binding"/>
    <property type="evidence" value="ECO:0007669"/>
    <property type="project" value="UniProtKB-KW"/>
</dbReference>
<protein>
    <submittedName>
        <fullName evidence="9">Zinc metallopeptidase</fullName>
    </submittedName>
</protein>
<evidence type="ECO:0000256" key="3">
    <source>
        <dbReference type="ARBA" id="ARBA00022801"/>
    </source>
</evidence>
<feature type="transmembrane region" description="Helical" evidence="7">
    <location>
        <begin position="187"/>
        <end position="207"/>
    </location>
</feature>
<keyword evidence="1 6" id="KW-0645">Protease</keyword>
<dbReference type="GO" id="GO:0006508">
    <property type="term" value="P:proteolysis"/>
    <property type="evidence" value="ECO:0007669"/>
    <property type="project" value="UniProtKB-KW"/>
</dbReference>
<evidence type="ECO:0000256" key="5">
    <source>
        <dbReference type="ARBA" id="ARBA00023049"/>
    </source>
</evidence>
<evidence type="ECO:0000256" key="2">
    <source>
        <dbReference type="ARBA" id="ARBA00022723"/>
    </source>
</evidence>
<keyword evidence="7" id="KW-1133">Transmembrane helix</keyword>
<feature type="domain" description="Peptidase M48" evidence="8">
    <location>
        <begin position="53"/>
        <end position="150"/>
    </location>
</feature>
<dbReference type="RefSeq" id="WP_098803486.1">
    <property type="nucleotide sequence ID" value="NZ_CP119629.1"/>
</dbReference>
<sequence length="211" mass="24262">MDKMPTGKDFAEELLHILNVSNNECQVETEQSSKASETKYRIKGTSKIILREDNSQTKKIITAAHEVGHYINNRNNIVRFLVFKLTGIILSAFVLLGIIAVVVNQFYFDIPFIVLLGIFILCFVASFLANYIKVKDEYRANVKAFRLLCRHSDQFFKAKNDPRSWNSIQNASKKQLKKGTQRYRESFYVLAIFGLSPIILLMVLKFIDKIS</sequence>
<gene>
    <name evidence="9" type="ORF">P3K65_22235</name>
</gene>
<keyword evidence="3 6" id="KW-0378">Hydrolase</keyword>
<reference evidence="9" key="1">
    <citation type="submission" date="2023-03" db="EMBL/GenBank/DDBJ databases">
        <authorList>
            <person name="Liu Z."/>
        </authorList>
    </citation>
    <scope>NUCLEOTIDE SEQUENCE</scope>
    <source>
        <strain evidence="9">Bc006</strain>
    </source>
</reference>
<dbReference type="InterPro" id="IPR001915">
    <property type="entry name" value="Peptidase_M48"/>
</dbReference>
<organism evidence="9 10">
    <name type="scientific">Bacillus paranthracis</name>
    <dbReference type="NCBI Taxonomy" id="2026186"/>
    <lineage>
        <taxon>Bacteria</taxon>
        <taxon>Bacillati</taxon>
        <taxon>Bacillota</taxon>
        <taxon>Bacilli</taxon>
        <taxon>Bacillales</taxon>
        <taxon>Bacillaceae</taxon>
        <taxon>Bacillus</taxon>
        <taxon>Bacillus cereus group</taxon>
    </lineage>
</organism>
<dbReference type="AlphaFoldDB" id="A0AAX3QAI4"/>
<evidence type="ECO:0000313" key="10">
    <source>
        <dbReference type="Proteomes" id="UP001221092"/>
    </source>
</evidence>
<dbReference type="Proteomes" id="UP001221092">
    <property type="component" value="Chromosome"/>
</dbReference>
<accession>A0AAX3QAI4</accession>
<dbReference type="GO" id="GO:0004222">
    <property type="term" value="F:metalloendopeptidase activity"/>
    <property type="evidence" value="ECO:0007669"/>
    <property type="project" value="InterPro"/>
</dbReference>
<comment type="similarity">
    <text evidence="6">Belongs to the peptidase M48 family.</text>
</comment>
<feature type="transmembrane region" description="Helical" evidence="7">
    <location>
        <begin position="81"/>
        <end position="104"/>
    </location>
</feature>
<evidence type="ECO:0000256" key="7">
    <source>
        <dbReference type="SAM" id="Phobius"/>
    </source>
</evidence>
<evidence type="ECO:0000313" key="9">
    <source>
        <dbReference type="EMBL" id="WES06031.1"/>
    </source>
</evidence>